<proteinExistence type="predicted"/>
<dbReference type="AlphaFoldDB" id="A0AA36LR40"/>
<comment type="caution">
    <text evidence="4">The sequence shown here is derived from an EMBL/GenBank/DDBJ whole genome shotgun (WGS) entry which is preliminary data.</text>
</comment>
<reference evidence="4 5" key="1">
    <citation type="submission" date="2015-03" db="EMBL/GenBank/DDBJ databases">
        <authorList>
            <consortium name="Pathogen Informatics"/>
            <person name="Murphy D."/>
        </authorList>
    </citation>
    <scope>NUCLEOTIDE SEQUENCE [LARGE SCALE GENOMIC DNA]</scope>
    <source>
        <strain evidence="4 5">FE82747</strain>
    </source>
</reference>
<dbReference type="Proteomes" id="UP000040841">
    <property type="component" value="Unassembled WGS sequence"/>
</dbReference>
<dbReference type="GO" id="GO:0071949">
    <property type="term" value="F:FAD binding"/>
    <property type="evidence" value="ECO:0007669"/>
    <property type="project" value="InterPro"/>
</dbReference>
<dbReference type="InterPro" id="IPR036188">
    <property type="entry name" value="FAD/NAD-bd_sf"/>
</dbReference>
<dbReference type="RefSeq" id="WP_049678348.1">
    <property type="nucleotide sequence ID" value="NZ_CABMMJ010000002.1"/>
</dbReference>
<protein>
    <submittedName>
        <fullName evidence="4">FAD binding domain</fullName>
    </submittedName>
</protein>
<dbReference type="EMBL" id="CQBM01000002">
    <property type="protein sequence ID" value="CNH88720.1"/>
    <property type="molecule type" value="Genomic_DNA"/>
</dbReference>
<dbReference type="Gene3D" id="3.50.50.60">
    <property type="entry name" value="FAD/NAD(P)-binding domain"/>
    <property type="match status" value="2"/>
</dbReference>
<name>A0AA36LR40_YERMO</name>
<accession>A0AA36LR40</accession>
<dbReference type="PRINTS" id="PR00420">
    <property type="entry name" value="RNGMNOXGNASE"/>
</dbReference>
<dbReference type="SUPFAM" id="SSF51905">
    <property type="entry name" value="FAD/NAD(P)-binding domain"/>
    <property type="match status" value="1"/>
</dbReference>
<gene>
    <name evidence="4" type="ORF">ERS008502_01643</name>
</gene>
<dbReference type="Pfam" id="PF01494">
    <property type="entry name" value="FAD_binding_3"/>
    <property type="match status" value="1"/>
</dbReference>
<evidence type="ECO:0000256" key="1">
    <source>
        <dbReference type="ARBA" id="ARBA00023002"/>
    </source>
</evidence>
<feature type="domain" description="FAD-binding" evidence="3">
    <location>
        <begin position="346"/>
        <end position="373"/>
    </location>
</feature>
<keyword evidence="2" id="KW-0503">Monooxygenase</keyword>
<evidence type="ECO:0000259" key="3">
    <source>
        <dbReference type="Pfam" id="PF01494"/>
    </source>
</evidence>
<sequence length="469" mass="53566">MKKNLRIAVIGSSFSGSLFTRQLERYLKNPEVIIFEKNTHSSVFPHWTQPEKGAAIFINPNGMSTIKHYDNALYHQLREITTPRVSIEIDSININHENLCEIKDIIDNGLADDYGATVRWDSANNLLRNLLDESRIVYGMQLAFYKYNPATHKISLLFHENSTYADEDFGDFDLLVAADGRYSTVRNIEGQFNVKDSDTTTYYNISNFRLLVPNKSVPIVEDLKLIYNIPAKTEYPHYQDLPPFNSLCRVGLSHCQANEKNPAGSTYLFGNFALGNNTEISPVMKNSDFLKALFMPAGGSSNLTKQGKWLMSVLENEYARIHWSRFQSTPIKFTPTARANTEALPILYLGDAAHAFPPSLGQGATTAIEDAYYSSEIFIDSIIEHQYFVNTSSYPFIITLLEKINAQRKSRIEMIKNASISAGKHLILENMYEELQHEAELWAKSRQWRNIIRSIWKGYPRPKDASFWR</sequence>
<evidence type="ECO:0000313" key="4">
    <source>
        <dbReference type="EMBL" id="CNH88720.1"/>
    </source>
</evidence>
<dbReference type="PANTHER" id="PTHR13789">
    <property type="entry name" value="MONOOXYGENASE"/>
    <property type="match status" value="1"/>
</dbReference>
<keyword evidence="1" id="KW-0560">Oxidoreductase</keyword>
<dbReference type="InterPro" id="IPR050493">
    <property type="entry name" value="FAD-dep_Monooxygenase_BioMet"/>
</dbReference>
<dbReference type="GO" id="GO:0004497">
    <property type="term" value="F:monooxygenase activity"/>
    <property type="evidence" value="ECO:0007669"/>
    <property type="project" value="UniProtKB-KW"/>
</dbReference>
<dbReference type="PANTHER" id="PTHR13789:SF309">
    <property type="entry name" value="PUTATIVE (AFU_ORTHOLOGUE AFUA_6G14510)-RELATED"/>
    <property type="match status" value="1"/>
</dbReference>
<evidence type="ECO:0000256" key="2">
    <source>
        <dbReference type="ARBA" id="ARBA00023033"/>
    </source>
</evidence>
<dbReference type="InterPro" id="IPR002938">
    <property type="entry name" value="FAD-bd"/>
</dbReference>
<evidence type="ECO:0000313" key="5">
    <source>
        <dbReference type="Proteomes" id="UP000040841"/>
    </source>
</evidence>
<organism evidence="4 5">
    <name type="scientific">Yersinia mollaretii</name>
    <dbReference type="NCBI Taxonomy" id="33060"/>
    <lineage>
        <taxon>Bacteria</taxon>
        <taxon>Pseudomonadati</taxon>
        <taxon>Pseudomonadota</taxon>
        <taxon>Gammaproteobacteria</taxon>
        <taxon>Enterobacterales</taxon>
        <taxon>Yersiniaceae</taxon>
        <taxon>Yersinia</taxon>
    </lineage>
</organism>